<keyword evidence="2" id="KW-0805">Transcription regulation</keyword>
<comment type="caution">
    <text evidence="8">The sequence shown here is derived from an EMBL/GenBank/DDBJ whole genome shotgun (WGS) entry which is preliminary data.</text>
</comment>
<dbReference type="GO" id="GO:0005634">
    <property type="term" value="C:nucleus"/>
    <property type="evidence" value="ECO:0007669"/>
    <property type="project" value="UniProtKB-SubCell"/>
</dbReference>
<feature type="compositionally biased region" description="Polar residues" evidence="6">
    <location>
        <begin position="70"/>
        <end position="80"/>
    </location>
</feature>
<keyword evidence="9" id="KW-1185">Reference proteome</keyword>
<comment type="subcellular location">
    <subcellularLocation>
        <location evidence="1">Nucleus</location>
    </subcellularLocation>
</comment>
<reference evidence="8" key="1">
    <citation type="submission" date="2020-01" db="EMBL/GenBank/DDBJ databases">
        <title>Genome Sequencing of Three Apophysomyces-Like Fungal Strains Confirms a Novel Fungal Genus in the Mucoromycota with divergent Burkholderia-like Endosymbiotic Bacteria.</title>
        <authorList>
            <person name="Stajich J.E."/>
            <person name="Macias A.M."/>
            <person name="Carter-House D."/>
            <person name="Lovett B."/>
            <person name="Kasson L.R."/>
            <person name="Berry K."/>
            <person name="Grigoriev I."/>
            <person name="Chang Y."/>
            <person name="Spatafora J."/>
            <person name="Kasson M.T."/>
        </authorList>
    </citation>
    <scope>NUCLEOTIDE SEQUENCE</scope>
    <source>
        <strain evidence="8">NRRL A-21654</strain>
    </source>
</reference>
<feature type="region of interest" description="Disordered" evidence="6">
    <location>
        <begin position="1"/>
        <end position="21"/>
    </location>
</feature>
<evidence type="ECO:0000259" key="7">
    <source>
        <dbReference type="PROSITE" id="PS50811"/>
    </source>
</evidence>
<evidence type="ECO:0000256" key="4">
    <source>
        <dbReference type="ARBA" id="ARBA00023163"/>
    </source>
</evidence>
<feature type="region of interest" description="Disordered" evidence="6">
    <location>
        <begin position="230"/>
        <end position="263"/>
    </location>
</feature>
<keyword evidence="5" id="KW-0539">Nucleus</keyword>
<dbReference type="EMBL" id="JABAYA010000055">
    <property type="protein sequence ID" value="KAF7727470.1"/>
    <property type="molecule type" value="Genomic_DNA"/>
</dbReference>
<evidence type="ECO:0000256" key="5">
    <source>
        <dbReference type="ARBA" id="ARBA00023242"/>
    </source>
</evidence>
<feature type="compositionally biased region" description="Polar residues" evidence="6">
    <location>
        <begin position="46"/>
        <end position="58"/>
    </location>
</feature>
<feature type="region of interest" description="Disordered" evidence="6">
    <location>
        <begin position="40"/>
        <end position="80"/>
    </location>
</feature>
<name>A0A8H7ERM1_9FUNG</name>
<dbReference type="SUPFAM" id="SSF118290">
    <property type="entry name" value="WRKY DNA-binding domain"/>
    <property type="match status" value="1"/>
</dbReference>
<evidence type="ECO:0000256" key="3">
    <source>
        <dbReference type="ARBA" id="ARBA00023125"/>
    </source>
</evidence>
<dbReference type="PROSITE" id="PS50811">
    <property type="entry name" value="WRKY"/>
    <property type="match status" value="1"/>
</dbReference>
<feature type="compositionally biased region" description="Polar residues" evidence="6">
    <location>
        <begin position="196"/>
        <end position="214"/>
    </location>
</feature>
<keyword evidence="3" id="KW-0238">DNA-binding</keyword>
<feature type="region of interest" description="Disordered" evidence="6">
    <location>
        <begin position="276"/>
        <end position="314"/>
    </location>
</feature>
<dbReference type="Gene3D" id="2.20.25.80">
    <property type="entry name" value="WRKY domain"/>
    <property type="match status" value="1"/>
</dbReference>
<keyword evidence="4" id="KW-0804">Transcription</keyword>
<dbReference type="Proteomes" id="UP000605846">
    <property type="component" value="Unassembled WGS sequence"/>
</dbReference>
<dbReference type="InterPro" id="IPR036576">
    <property type="entry name" value="WRKY_dom_sf"/>
</dbReference>
<feature type="domain" description="WRKY" evidence="7">
    <location>
        <begin position="429"/>
        <end position="467"/>
    </location>
</feature>
<evidence type="ECO:0000313" key="9">
    <source>
        <dbReference type="Proteomes" id="UP000605846"/>
    </source>
</evidence>
<organism evidence="8 9">
    <name type="scientific">Apophysomyces ossiformis</name>
    <dbReference type="NCBI Taxonomy" id="679940"/>
    <lineage>
        <taxon>Eukaryota</taxon>
        <taxon>Fungi</taxon>
        <taxon>Fungi incertae sedis</taxon>
        <taxon>Mucoromycota</taxon>
        <taxon>Mucoromycotina</taxon>
        <taxon>Mucoromycetes</taxon>
        <taxon>Mucorales</taxon>
        <taxon>Mucorineae</taxon>
        <taxon>Mucoraceae</taxon>
        <taxon>Apophysomyces</taxon>
    </lineage>
</organism>
<evidence type="ECO:0000313" key="8">
    <source>
        <dbReference type="EMBL" id="KAF7727470.1"/>
    </source>
</evidence>
<dbReference type="GO" id="GO:0043565">
    <property type="term" value="F:sequence-specific DNA binding"/>
    <property type="evidence" value="ECO:0007669"/>
    <property type="project" value="InterPro"/>
</dbReference>
<feature type="compositionally biased region" description="Basic and acidic residues" evidence="6">
    <location>
        <begin position="294"/>
        <end position="309"/>
    </location>
</feature>
<evidence type="ECO:0000256" key="1">
    <source>
        <dbReference type="ARBA" id="ARBA00004123"/>
    </source>
</evidence>
<feature type="region of interest" description="Disordered" evidence="6">
    <location>
        <begin position="370"/>
        <end position="409"/>
    </location>
</feature>
<dbReference type="OrthoDB" id="10613744at2759"/>
<feature type="region of interest" description="Disordered" evidence="6">
    <location>
        <begin position="196"/>
        <end position="215"/>
    </location>
</feature>
<dbReference type="InterPro" id="IPR003657">
    <property type="entry name" value="WRKY_dom"/>
</dbReference>
<dbReference type="SMART" id="SM00774">
    <property type="entry name" value="WRKY"/>
    <property type="match status" value="1"/>
</dbReference>
<dbReference type="GO" id="GO:0003700">
    <property type="term" value="F:DNA-binding transcription factor activity"/>
    <property type="evidence" value="ECO:0007669"/>
    <property type="project" value="InterPro"/>
</dbReference>
<gene>
    <name evidence="8" type="ORF">EC973_007448</name>
</gene>
<feature type="compositionally biased region" description="Polar residues" evidence="6">
    <location>
        <begin position="370"/>
        <end position="387"/>
    </location>
</feature>
<protein>
    <recommendedName>
        <fullName evidence="7">WRKY domain-containing protein</fullName>
    </recommendedName>
</protein>
<dbReference type="AlphaFoldDB" id="A0A8H7ERM1"/>
<evidence type="ECO:0000256" key="2">
    <source>
        <dbReference type="ARBA" id="ARBA00023015"/>
    </source>
</evidence>
<evidence type="ECO:0000256" key="6">
    <source>
        <dbReference type="SAM" id="MobiDB-lite"/>
    </source>
</evidence>
<accession>A0A8H7ERM1</accession>
<sequence>MPDYYSAASLKETPRRHHQQQLPSFIDKPKTYHCFSHPDTPYARKTPSSSNALNNITESNEDHYAPSAPRSPSKSCGQSHLPQFTFRGSVVQRYLDERQGDVGNSSSLEQMIHQYQNQPKMLELILSSKAEEDRRRTEEAKLRQRELDYLLNLKRATDSLPNPLKPNRELDPEPTANYPSWRTLPMPAITIQGILTQHQHQTERTSGPNHSSTTAEDKMMTAAATAALDSFGSKSKRGIPSPSPRSCLGHRDSTASSRSMPETNPYFCLLEEDDTGGEMAGRQGAEPRGNACSSKDRRTTLSDETDRFTSDSSVSFLLSPSSSCSRAENNAVPNDAVRILHPSSDQNGDTRLDMALKFNLDGDSRLPSISCTSSGSHDAETTPSPLMTPTECKPTHTNGPIWAQRQRRRQRRKMQAITMIIETREFPYNDKYLWKNNGNTVHKRSGLRSIYYKCSNSTKGCLVNKTVTIKGNGEYLIKYRGDHLDECKMVKRIVDI</sequence>
<dbReference type="Pfam" id="PF03106">
    <property type="entry name" value="WRKY"/>
    <property type="match status" value="1"/>
</dbReference>
<proteinExistence type="predicted"/>
<feature type="region of interest" description="Disordered" evidence="6">
    <location>
        <begin position="158"/>
        <end position="180"/>
    </location>
</feature>